<protein>
    <submittedName>
        <fullName evidence="1">Uncharacterized protein</fullName>
    </submittedName>
</protein>
<evidence type="ECO:0000313" key="2">
    <source>
        <dbReference type="Proteomes" id="UP000322234"/>
    </source>
</evidence>
<proteinExistence type="predicted"/>
<reference evidence="1" key="1">
    <citation type="submission" date="2019-10" db="EMBL/GenBank/DDBJ databases">
        <title>The sequence and de novo assembly of the wild yak genome.</title>
        <authorList>
            <person name="Liu Y."/>
        </authorList>
    </citation>
    <scope>NUCLEOTIDE SEQUENCE [LARGE SCALE GENOMIC DNA]</scope>
    <source>
        <strain evidence="1">WY2019</strain>
    </source>
</reference>
<name>A0A6B0QZG6_9CETA</name>
<dbReference type="Proteomes" id="UP000322234">
    <property type="component" value="Unassembled WGS sequence"/>
</dbReference>
<dbReference type="AlphaFoldDB" id="A0A6B0QZG6"/>
<evidence type="ECO:0000313" key="1">
    <source>
        <dbReference type="EMBL" id="MXQ83289.1"/>
    </source>
</evidence>
<dbReference type="EMBL" id="VBQZ03000016">
    <property type="protein sequence ID" value="MXQ83289.1"/>
    <property type="molecule type" value="Genomic_DNA"/>
</dbReference>
<organism evidence="1 2">
    <name type="scientific">Bos mutus</name>
    <name type="common">wild yak</name>
    <dbReference type="NCBI Taxonomy" id="72004"/>
    <lineage>
        <taxon>Eukaryota</taxon>
        <taxon>Metazoa</taxon>
        <taxon>Chordata</taxon>
        <taxon>Craniata</taxon>
        <taxon>Vertebrata</taxon>
        <taxon>Euteleostomi</taxon>
        <taxon>Mammalia</taxon>
        <taxon>Eutheria</taxon>
        <taxon>Laurasiatheria</taxon>
        <taxon>Artiodactyla</taxon>
        <taxon>Ruminantia</taxon>
        <taxon>Pecora</taxon>
        <taxon>Bovidae</taxon>
        <taxon>Bovinae</taxon>
        <taxon>Bos</taxon>
    </lineage>
</organism>
<gene>
    <name evidence="1" type="ORF">E5288_WYG001370</name>
</gene>
<sequence length="71" mass="7850">MDYTSEGARKMLKFIPPKKAVVFLEKAAGQRSVFAAALIACAASPRWSACGHFSLIPFPDKALRYDCKCRL</sequence>
<accession>A0A6B0QZG6</accession>
<comment type="caution">
    <text evidence="1">The sequence shown here is derived from an EMBL/GenBank/DDBJ whole genome shotgun (WGS) entry which is preliminary data.</text>
</comment>
<keyword evidence="2" id="KW-1185">Reference proteome</keyword>